<feature type="transmembrane region" description="Helical" evidence="2">
    <location>
        <begin position="32"/>
        <end position="52"/>
    </location>
</feature>
<comment type="caution">
    <text evidence="3">The sequence shown here is derived from an EMBL/GenBank/DDBJ whole genome shotgun (WGS) entry which is preliminary data.</text>
</comment>
<feature type="transmembrane region" description="Helical" evidence="2">
    <location>
        <begin position="9"/>
        <end position="26"/>
    </location>
</feature>
<name>A0A2S7MX61_9BACI</name>
<organism evidence="3 4">
    <name type="scientific">Pradoshia eiseniae</name>
    <dbReference type="NCBI Taxonomy" id="2064768"/>
    <lineage>
        <taxon>Bacteria</taxon>
        <taxon>Bacillati</taxon>
        <taxon>Bacillota</taxon>
        <taxon>Bacilli</taxon>
        <taxon>Bacillales</taxon>
        <taxon>Bacillaceae</taxon>
        <taxon>Pradoshia</taxon>
    </lineage>
</organism>
<feature type="coiled-coil region" evidence="1">
    <location>
        <begin position="121"/>
        <end position="151"/>
    </location>
</feature>
<sequence length="156" mass="18045">MSRKLSNEIVMYLGISIILGGIFPDFRNNQQLIVSITFSAVCFSIFDLIVSLGEKTSIYQVRKIALFIGIFSVVVLPYLDFLSDFLIEQNNFFTLIGLAIVIFLIGYRQNIKDNEDINNLHSNFNKQKNIIEEQNKLIEEQNKILQIYNEKSNKEK</sequence>
<evidence type="ECO:0000313" key="3">
    <source>
        <dbReference type="EMBL" id="PQD94384.1"/>
    </source>
</evidence>
<dbReference type="OrthoDB" id="9835542at2"/>
<keyword evidence="1" id="KW-0175">Coiled coil</keyword>
<evidence type="ECO:0000256" key="2">
    <source>
        <dbReference type="SAM" id="Phobius"/>
    </source>
</evidence>
<dbReference type="EMBL" id="PKOZ01000010">
    <property type="protein sequence ID" value="PQD94384.1"/>
    <property type="molecule type" value="Genomic_DNA"/>
</dbReference>
<reference evidence="3 4" key="1">
    <citation type="submission" date="2017-12" db="EMBL/GenBank/DDBJ databases">
        <title>Taxonomic description and draft genome of Pradoshia cofamensis Gen. nov., sp. nov., a thermotolerant bacillale isolated from anterior gut of earthworm Eisenia fetida.</title>
        <authorList>
            <person name="Saha T."/>
            <person name="Chakraborty R."/>
        </authorList>
    </citation>
    <scope>NUCLEOTIDE SEQUENCE [LARGE SCALE GENOMIC DNA]</scope>
    <source>
        <strain evidence="3 4">EAG3</strain>
    </source>
</reference>
<feature type="transmembrane region" description="Helical" evidence="2">
    <location>
        <begin position="89"/>
        <end position="107"/>
    </location>
</feature>
<protein>
    <submittedName>
        <fullName evidence="3">Uncharacterized protein</fullName>
    </submittedName>
</protein>
<keyword evidence="2" id="KW-0472">Membrane</keyword>
<evidence type="ECO:0000313" key="4">
    <source>
        <dbReference type="Proteomes" id="UP000239663"/>
    </source>
</evidence>
<keyword evidence="2" id="KW-1133">Transmembrane helix</keyword>
<dbReference type="AlphaFoldDB" id="A0A2S7MX61"/>
<keyword evidence="4" id="KW-1185">Reference proteome</keyword>
<gene>
    <name evidence="3" type="ORF">CYL18_14305</name>
</gene>
<accession>A0A2S7MX61</accession>
<dbReference type="Proteomes" id="UP000239663">
    <property type="component" value="Unassembled WGS sequence"/>
</dbReference>
<evidence type="ECO:0000256" key="1">
    <source>
        <dbReference type="SAM" id="Coils"/>
    </source>
</evidence>
<keyword evidence="2" id="KW-0812">Transmembrane</keyword>
<dbReference type="RefSeq" id="WP_104850215.1">
    <property type="nucleotide sequence ID" value="NZ_PKOZ01000010.1"/>
</dbReference>
<proteinExistence type="predicted"/>
<feature type="transmembrane region" description="Helical" evidence="2">
    <location>
        <begin position="64"/>
        <end position="83"/>
    </location>
</feature>